<reference evidence="3 4" key="1">
    <citation type="submission" date="2018-08" db="EMBL/GenBank/DDBJ databases">
        <authorList>
            <person name="Khan S.A."/>
        </authorList>
    </citation>
    <scope>NUCLEOTIDE SEQUENCE [LARGE SCALE GENOMIC DNA]</scope>
    <source>
        <strain evidence="3 4">GTF-13</strain>
    </source>
</reference>
<dbReference type="GO" id="GO:1990281">
    <property type="term" value="C:efflux pump complex"/>
    <property type="evidence" value="ECO:0007669"/>
    <property type="project" value="TreeGrafter"/>
</dbReference>
<dbReference type="Gene3D" id="1.10.287.470">
    <property type="entry name" value="Helix hairpin bin"/>
    <property type="match status" value="1"/>
</dbReference>
<protein>
    <submittedName>
        <fullName evidence="3">Biotin/lipoyl-binding protein</fullName>
    </submittedName>
</protein>
<proteinExistence type="predicted"/>
<feature type="transmembrane region" description="Helical" evidence="2">
    <location>
        <begin position="12"/>
        <end position="32"/>
    </location>
</feature>
<gene>
    <name evidence="3" type="ORF">D0544_05350</name>
</gene>
<organism evidence="3 4">
    <name type="scientific">Aestuariirhabdus litorea</name>
    <dbReference type="NCBI Taxonomy" id="2528527"/>
    <lineage>
        <taxon>Bacteria</taxon>
        <taxon>Pseudomonadati</taxon>
        <taxon>Pseudomonadota</taxon>
        <taxon>Gammaproteobacteria</taxon>
        <taxon>Oceanospirillales</taxon>
        <taxon>Aestuariirhabdaceae</taxon>
        <taxon>Aestuariirhabdus</taxon>
    </lineage>
</organism>
<dbReference type="Gene3D" id="2.40.30.170">
    <property type="match status" value="1"/>
</dbReference>
<evidence type="ECO:0000313" key="3">
    <source>
        <dbReference type="EMBL" id="RRJ84534.1"/>
    </source>
</evidence>
<dbReference type="GO" id="GO:0015562">
    <property type="term" value="F:efflux transmembrane transporter activity"/>
    <property type="evidence" value="ECO:0007669"/>
    <property type="project" value="TreeGrafter"/>
</dbReference>
<keyword evidence="2" id="KW-0812">Transmembrane</keyword>
<evidence type="ECO:0000313" key="4">
    <source>
        <dbReference type="Proteomes" id="UP000280792"/>
    </source>
</evidence>
<dbReference type="AlphaFoldDB" id="A0A3P3VQ14"/>
<evidence type="ECO:0000256" key="1">
    <source>
        <dbReference type="SAM" id="Coils"/>
    </source>
</evidence>
<dbReference type="RefSeq" id="WP_125014964.1">
    <property type="nucleotide sequence ID" value="NZ_QWEZ01000001.1"/>
</dbReference>
<keyword evidence="4" id="KW-1185">Reference proteome</keyword>
<name>A0A3P3VQ14_9GAMM</name>
<keyword evidence="2" id="KW-1133">Transmembrane helix</keyword>
<dbReference type="Gene3D" id="2.40.50.100">
    <property type="match status" value="1"/>
</dbReference>
<keyword evidence="2" id="KW-0472">Membrane</keyword>
<comment type="caution">
    <text evidence="3">The sequence shown here is derived from an EMBL/GenBank/DDBJ whole genome shotgun (WGS) entry which is preliminary data.</text>
</comment>
<dbReference type="Proteomes" id="UP000280792">
    <property type="component" value="Unassembled WGS sequence"/>
</dbReference>
<dbReference type="SUPFAM" id="SSF111369">
    <property type="entry name" value="HlyD-like secretion proteins"/>
    <property type="match status" value="1"/>
</dbReference>
<dbReference type="PANTHER" id="PTHR30469">
    <property type="entry name" value="MULTIDRUG RESISTANCE PROTEIN MDTA"/>
    <property type="match status" value="1"/>
</dbReference>
<dbReference type="EMBL" id="QWEZ01000001">
    <property type="protein sequence ID" value="RRJ84534.1"/>
    <property type="molecule type" value="Genomic_DNA"/>
</dbReference>
<keyword evidence="1" id="KW-0175">Coiled coil</keyword>
<accession>A0A3P3VQ14</accession>
<evidence type="ECO:0000256" key="2">
    <source>
        <dbReference type="SAM" id="Phobius"/>
    </source>
</evidence>
<reference evidence="3 4" key="2">
    <citation type="submission" date="2018-12" db="EMBL/GenBank/DDBJ databases">
        <title>Simiduia agarivorans gen. nov., sp. nov., a marine, agarolytic bacterium isolated from shallow coastal water from Keelung, Taiwan.</title>
        <authorList>
            <person name="Shieh W.Y."/>
        </authorList>
    </citation>
    <scope>NUCLEOTIDE SEQUENCE [LARGE SCALE GENOMIC DNA]</scope>
    <source>
        <strain evidence="3 4">GTF-13</strain>
    </source>
</reference>
<feature type="coiled-coil region" evidence="1">
    <location>
        <begin position="189"/>
        <end position="216"/>
    </location>
</feature>
<sequence>MNDTSGSPVSPLARWGWPLVVVLVAAAVVAALKLGESRSERQLATAPLPRVAVQVAAPASYRPQIELYGRVESPSQVVLSASIAAFVAQVPAREGESVERGDLLVALDPRDAELALQQAQAQLADVQARIDAEATRHKTDQQLLQRERQLLEIAERGVERQRSLQSRNLSSKTQLDEALRAEAQQALAVTRIELSLADHDNRLAQLNAQRDRSAAAVGQARLDLARTQVTAPFDARILAVPAAEGARVKSGDPLVSLFDVSQLEVRAQIPERYLPELRRSLRAGQPIGGYLVLDDTRVAVQLDRLAASVSSGRGGVDALFSLDSGDARFIEVGRTVVIDIELPAQPGLVAVPAQAIYDDRRLYLVVQDTLKAVEIDKVGEWQDARGEWVLVRSPQLAAGQAIMTTQLPGALTGLKVSPQSSEPSP</sequence>